<evidence type="ECO:0000313" key="1">
    <source>
        <dbReference type="EMBL" id="MBN3555834.1"/>
    </source>
</evidence>
<keyword evidence="2" id="KW-1185">Reference proteome</keyword>
<name>A0ABS2ZSI6_9BACL</name>
<dbReference type="Pfam" id="PF06906">
    <property type="entry name" value="DUF1272"/>
    <property type="match status" value="1"/>
</dbReference>
<accession>A0ABS2ZSI6</accession>
<proteinExistence type="predicted"/>
<dbReference type="EMBL" id="JAFHKR010000039">
    <property type="protein sequence ID" value="MBN3555834.1"/>
    <property type="molecule type" value="Genomic_DNA"/>
</dbReference>
<comment type="caution">
    <text evidence="1">The sequence shown here is derived from an EMBL/GenBank/DDBJ whole genome shotgun (WGS) entry which is preliminary data.</text>
</comment>
<dbReference type="RefSeq" id="WP_205727297.1">
    <property type="nucleotide sequence ID" value="NZ_JBHUPF010000006.1"/>
</dbReference>
<evidence type="ECO:0000313" key="2">
    <source>
        <dbReference type="Proteomes" id="UP001296923"/>
    </source>
</evidence>
<organism evidence="1 2">
    <name type="scientific">Fictibacillus nanhaiensis</name>
    <dbReference type="NCBI Taxonomy" id="742169"/>
    <lineage>
        <taxon>Bacteria</taxon>
        <taxon>Bacillati</taxon>
        <taxon>Bacillota</taxon>
        <taxon>Bacilli</taxon>
        <taxon>Bacillales</taxon>
        <taxon>Fictibacillaceae</taxon>
        <taxon>Fictibacillus</taxon>
    </lineage>
</organism>
<dbReference type="InterPro" id="IPR010696">
    <property type="entry name" value="DUF1272"/>
</dbReference>
<sequence>MRMQCEKCSVELHEKSDAYICVHECTYCSTCTSEMNHVCMNCNGELVRRPKAGAQILSCSISK</sequence>
<reference evidence="1 2" key="1">
    <citation type="submission" date="2021-01" db="EMBL/GenBank/DDBJ databases">
        <title>Genome Sequencing of Type Strains.</title>
        <authorList>
            <person name="Lemaire J.F."/>
            <person name="Inderbitzin P."/>
            <person name="Collins S.B."/>
            <person name="Wespe N."/>
            <person name="Knight-Connoni V."/>
        </authorList>
    </citation>
    <scope>NUCLEOTIDE SEQUENCE [LARGE SCALE GENOMIC DNA]</scope>
    <source>
        <strain evidence="1 2">DSM 23009</strain>
    </source>
</reference>
<dbReference type="Proteomes" id="UP001296923">
    <property type="component" value="Unassembled WGS sequence"/>
</dbReference>
<gene>
    <name evidence="1" type="ORF">JYA63_16265</name>
</gene>
<protein>
    <submittedName>
        <fullName evidence="1">DUF1272 domain-containing protein</fullName>
    </submittedName>
</protein>